<dbReference type="Gene3D" id="3.30.160.60">
    <property type="entry name" value="Classic Zinc Finger"/>
    <property type="match status" value="11"/>
</dbReference>
<dbReference type="SMART" id="SM00355">
    <property type="entry name" value="ZnF_C2H2"/>
    <property type="match status" value="21"/>
</dbReference>
<dbReference type="EMBL" id="CAKOFQ010008491">
    <property type="protein sequence ID" value="CAH2014405.1"/>
    <property type="molecule type" value="Genomic_DNA"/>
</dbReference>
<feature type="domain" description="C2H2-type" evidence="10">
    <location>
        <begin position="345"/>
        <end position="372"/>
    </location>
</feature>
<evidence type="ECO:0000256" key="4">
    <source>
        <dbReference type="ARBA" id="ARBA00022771"/>
    </source>
</evidence>
<feature type="domain" description="C2H2-type" evidence="10">
    <location>
        <begin position="8"/>
        <end position="36"/>
    </location>
</feature>
<dbReference type="GO" id="GO:0006357">
    <property type="term" value="P:regulation of transcription by RNA polymerase II"/>
    <property type="evidence" value="ECO:0007669"/>
    <property type="project" value="TreeGrafter"/>
</dbReference>
<reference evidence="12" key="1">
    <citation type="submission" date="2022-03" db="EMBL/GenBank/DDBJ databases">
        <authorList>
            <person name="Sayadi A."/>
        </authorList>
    </citation>
    <scope>NUCLEOTIDE SEQUENCE</scope>
</reference>
<feature type="domain" description="C2H2-type" evidence="10">
    <location>
        <begin position="390"/>
        <end position="417"/>
    </location>
</feature>
<dbReference type="InterPro" id="IPR013087">
    <property type="entry name" value="Znf_C2H2_type"/>
</dbReference>
<feature type="domain" description="C2H2-type" evidence="10">
    <location>
        <begin position="189"/>
        <end position="212"/>
    </location>
</feature>
<feature type="domain" description="C2H2-type" evidence="10">
    <location>
        <begin position="575"/>
        <end position="602"/>
    </location>
</feature>
<proteinExistence type="predicted"/>
<dbReference type="PANTHER" id="PTHR24404">
    <property type="entry name" value="ZINC FINGER PROTEIN"/>
    <property type="match status" value="1"/>
</dbReference>
<keyword evidence="6" id="KW-0238">DNA-binding</keyword>
<evidence type="ECO:0000256" key="2">
    <source>
        <dbReference type="ARBA" id="ARBA00022723"/>
    </source>
</evidence>
<feature type="region of interest" description="Disordered" evidence="9">
    <location>
        <begin position="657"/>
        <end position="676"/>
    </location>
</feature>
<gene>
    <name evidence="11" type="ORF">ACAOBT_LOCUS15556</name>
    <name evidence="12" type="ORF">ACAOBT_LOCUS34099</name>
</gene>
<organism evidence="12 13">
    <name type="scientific">Acanthoscelides obtectus</name>
    <name type="common">Bean weevil</name>
    <name type="synonym">Bruchus obtectus</name>
    <dbReference type="NCBI Taxonomy" id="200917"/>
    <lineage>
        <taxon>Eukaryota</taxon>
        <taxon>Metazoa</taxon>
        <taxon>Ecdysozoa</taxon>
        <taxon>Arthropoda</taxon>
        <taxon>Hexapoda</taxon>
        <taxon>Insecta</taxon>
        <taxon>Pterygota</taxon>
        <taxon>Neoptera</taxon>
        <taxon>Endopterygota</taxon>
        <taxon>Coleoptera</taxon>
        <taxon>Polyphaga</taxon>
        <taxon>Cucujiformia</taxon>
        <taxon>Chrysomeloidea</taxon>
        <taxon>Chrysomelidae</taxon>
        <taxon>Bruchinae</taxon>
        <taxon>Bruchini</taxon>
        <taxon>Acanthoscelides</taxon>
    </lineage>
</organism>
<evidence type="ECO:0000256" key="5">
    <source>
        <dbReference type="ARBA" id="ARBA00022833"/>
    </source>
</evidence>
<comment type="caution">
    <text evidence="12">The sequence shown here is derived from an EMBL/GenBank/DDBJ whole genome shotgun (WGS) entry which is preliminary data.</text>
</comment>
<dbReference type="PROSITE" id="PS00028">
    <property type="entry name" value="ZINC_FINGER_C2H2_1"/>
    <property type="match status" value="10"/>
</dbReference>
<dbReference type="PROSITE" id="PS50157">
    <property type="entry name" value="ZINC_FINGER_C2H2_2"/>
    <property type="match status" value="13"/>
</dbReference>
<feature type="domain" description="C2H2-type" evidence="10">
    <location>
        <begin position="224"/>
        <end position="251"/>
    </location>
</feature>
<dbReference type="SUPFAM" id="SSF57667">
    <property type="entry name" value="beta-beta-alpha zinc fingers"/>
    <property type="match status" value="8"/>
</dbReference>
<evidence type="ECO:0000313" key="11">
    <source>
        <dbReference type="EMBL" id="CAH1983465.1"/>
    </source>
</evidence>
<evidence type="ECO:0000313" key="12">
    <source>
        <dbReference type="EMBL" id="CAH2014405.1"/>
    </source>
</evidence>
<feature type="domain" description="C2H2-type" evidence="10">
    <location>
        <begin position="38"/>
        <end position="65"/>
    </location>
</feature>
<comment type="subcellular location">
    <subcellularLocation>
        <location evidence="1">Nucleus</location>
    </subcellularLocation>
</comment>
<protein>
    <recommendedName>
        <fullName evidence="10">C2H2-type domain-containing protein</fullName>
    </recommendedName>
</protein>
<evidence type="ECO:0000256" key="8">
    <source>
        <dbReference type="PROSITE-ProRule" id="PRU00042"/>
    </source>
</evidence>
<dbReference type="Proteomes" id="UP001152888">
    <property type="component" value="Unassembled WGS sequence"/>
</dbReference>
<keyword evidence="7" id="KW-0539">Nucleus</keyword>
<dbReference type="EMBL" id="CAKOFQ010006940">
    <property type="protein sequence ID" value="CAH1983465.1"/>
    <property type="molecule type" value="Genomic_DNA"/>
</dbReference>
<dbReference type="AlphaFoldDB" id="A0A9P0M9M4"/>
<feature type="domain" description="C2H2-type" evidence="10">
    <location>
        <begin position="602"/>
        <end position="625"/>
    </location>
</feature>
<dbReference type="PANTHER" id="PTHR24404:SF114">
    <property type="entry name" value="KLUMPFUSS, ISOFORM B-RELATED"/>
    <property type="match status" value="1"/>
</dbReference>
<keyword evidence="3" id="KW-0677">Repeat</keyword>
<feature type="domain" description="C2H2-type" evidence="10">
    <location>
        <begin position="249"/>
        <end position="272"/>
    </location>
</feature>
<feature type="domain" description="C2H2-type" evidence="10">
    <location>
        <begin position="127"/>
        <end position="150"/>
    </location>
</feature>
<evidence type="ECO:0000259" key="10">
    <source>
        <dbReference type="PROSITE" id="PS50157"/>
    </source>
</evidence>
<dbReference type="GO" id="GO:0000978">
    <property type="term" value="F:RNA polymerase II cis-regulatory region sequence-specific DNA binding"/>
    <property type="evidence" value="ECO:0007669"/>
    <property type="project" value="TreeGrafter"/>
</dbReference>
<keyword evidence="5" id="KW-0862">Zinc</keyword>
<dbReference type="OrthoDB" id="6780556at2759"/>
<dbReference type="Pfam" id="PF00096">
    <property type="entry name" value="zf-C2H2"/>
    <property type="match status" value="4"/>
</dbReference>
<evidence type="ECO:0000256" key="7">
    <source>
        <dbReference type="ARBA" id="ARBA00023242"/>
    </source>
</evidence>
<dbReference type="InterPro" id="IPR036236">
    <property type="entry name" value="Znf_C2H2_sf"/>
</dbReference>
<evidence type="ECO:0000256" key="6">
    <source>
        <dbReference type="ARBA" id="ARBA00023125"/>
    </source>
</evidence>
<keyword evidence="4 8" id="KW-0863">Zinc-finger</keyword>
<evidence type="ECO:0000256" key="9">
    <source>
        <dbReference type="SAM" id="MobiDB-lite"/>
    </source>
</evidence>
<sequence length="676" mass="78402">MKHSGIKLPCTKCNELFTSKRSLDHHTSRNHPVSDKIHECTHCEYKTTYARNLTTHTTRHHGAKLTCTKCDVSFALKMSLDNHILQMHPESAASVSHKIYECTHCEYKTTHPGSLPRHLMKHTGAKIKCANCDASFAHKSSLEDHILQKHPEFATALSHKLRKCTQCEYETVHRKTFNRHMMIHTGNKFPCPNCDVSFTSKISLDNHILKKHPEFTASLSCKIYKCTQCQYKTTYRADLPRHVIKHTGNKCTKCDESFTTRQSLNNHILQKHPEFTALVSQKIHKCTYCQYKTTYAKHLVEHMMSHTAKLMCAKCDASFKTKIWLDNHILQKHPECTASVSFKIHKCTRCEYKTTQTRSLADHMTKHTGIKLPLTKKRPAFTASVPRKVHKCTLCQYRTTYKSLLTIHMMKHTGARLTCTKCDATFTNKQLLDNHILQKHPEFHASVSHKIHKCTSCQYKTTYTRYLDRHMMKHSAKLACTKCDATFTSKQWFENHMLQKHPEVTIAVSHKIHKCTDCEYKSLQKHQLTMHMMKHTGAKLTCPKCDASYLTKHTLDNHIVQNHPEVITYVSRKIHECTYCEYKSVQKLQLTVHMMKHTGDKFTCTKCDASFTFKRSLDNHIIQKHPESAGSLSRKIHKCTHCDYKTIHAQRMTKHKAKHMTKRKAKHNNTKRDGFT</sequence>
<dbReference type="GO" id="GO:0003700">
    <property type="term" value="F:DNA-binding transcription factor activity"/>
    <property type="evidence" value="ECO:0007669"/>
    <property type="project" value="TreeGrafter"/>
</dbReference>
<feature type="compositionally biased region" description="Basic residues" evidence="9">
    <location>
        <begin position="657"/>
        <end position="669"/>
    </location>
</feature>
<feature type="domain" description="C2H2-type" evidence="10">
    <location>
        <begin position="513"/>
        <end position="540"/>
    </location>
</feature>
<feature type="domain" description="C2H2-type" evidence="10">
    <location>
        <begin position="100"/>
        <end position="127"/>
    </location>
</feature>
<keyword evidence="2" id="KW-0479">Metal-binding</keyword>
<name>A0A9P0M9M4_ACAOB</name>
<evidence type="ECO:0000256" key="1">
    <source>
        <dbReference type="ARBA" id="ARBA00004123"/>
    </source>
</evidence>
<evidence type="ECO:0000256" key="3">
    <source>
        <dbReference type="ARBA" id="ARBA00022737"/>
    </source>
</evidence>
<feature type="domain" description="C2H2-type" evidence="10">
    <location>
        <begin position="162"/>
        <end position="189"/>
    </location>
</feature>
<evidence type="ECO:0000313" key="13">
    <source>
        <dbReference type="Proteomes" id="UP001152888"/>
    </source>
</evidence>
<keyword evidence="13" id="KW-1185">Reference proteome</keyword>
<accession>A0A9P0M9M4</accession>
<dbReference type="InterPro" id="IPR050589">
    <property type="entry name" value="Ikaros_C2H2-ZF"/>
</dbReference>
<dbReference type="GO" id="GO:0008270">
    <property type="term" value="F:zinc ion binding"/>
    <property type="evidence" value="ECO:0007669"/>
    <property type="project" value="UniProtKB-KW"/>
</dbReference>
<dbReference type="GO" id="GO:0005634">
    <property type="term" value="C:nucleus"/>
    <property type="evidence" value="ECO:0007669"/>
    <property type="project" value="UniProtKB-SubCell"/>
</dbReference>